<sequence>MKLPSPTHIFPGGFKARLGVIGLLRKLGDFVVIGEFVVLLVFAALSLVALGPLKILWSPVNFGVQNPAYQSWATRRSVKRRKVTAQWEDGDKEPIIEDEYEYDEYEMTKTKATNTPMKIVLKTMIRERQMIRERTERMMPQLVV</sequence>
<dbReference type="Proteomes" id="UP000799536">
    <property type="component" value="Unassembled WGS sequence"/>
</dbReference>
<keyword evidence="1" id="KW-0472">Membrane</keyword>
<dbReference type="EMBL" id="ML993886">
    <property type="protein sequence ID" value="KAF2204033.1"/>
    <property type="molecule type" value="Genomic_DNA"/>
</dbReference>
<proteinExistence type="predicted"/>
<keyword evidence="1" id="KW-0812">Transmembrane</keyword>
<reference evidence="2" key="1">
    <citation type="journal article" date="2020" name="Stud. Mycol.">
        <title>101 Dothideomycetes genomes: a test case for predicting lifestyles and emergence of pathogens.</title>
        <authorList>
            <person name="Haridas S."/>
            <person name="Albert R."/>
            <person name="Binder M."/>
            <person name="Bloem J."/>
            <person name="Labutti K."/>
            <person name="Salamov A."/>
            <person name="Andreopoulos B."/>
            <person name="Baker S."/>
            <person name="Barry K."/>
            <person name="Bills G."/>
            <person name="Bluhm B."/>
            <person name="Cannon C."/>
            <person name="Castanera R."/>
            <person name="Culley D."/>
            <person name="Daum C."/>
            <person name="Ezra D."/>
            <person name="Gonzalez J."/>
            <person name="Henrissat B."/>
            <person name="Kuo A."/>
            <person name="Liang C."/>
            <person name="Lipzen A."/>
            <person name="Lutzoni F."/>
            <person name="Magnuson J."/>
            <person name="Mondo S."/>
            <person name="Nolan M."/>
            <person name="Ohm R."/>
            <person name="Pangilinan J."/>
            <person name="Park H.-J."/>
            <person name="Ramirez L."/>
            <person name="Alfaro M."/>
            <person name="Sun H."/>
            <person name="Tritt A."/>
            <person name="Yoshinaga Y."/>
            <person name="Zwiers L.-H."/>
            <person name="Turgeon B."/>
            <person name="Goodwin S."/>
            <person name="Spatafora J."/>
            <person name="Crous P."/>
            <person name="Grigoriev I."/>
        </authorList>
    </citation>
    <scope>NUCLEOTIDE SEQUENCE</scope>
    <source>
        <strain evidence="2">ATCC 74209</strain>
    </source>
</reference>
<comment type="caution">
    <text evidence="2">The sequence shown here is derived from an EMBL/GenBank/DDBJ whole genome shotgun (WGS) entry which is preliminary data.</text>
</comment>
<evidence type="ECO:0000313" key="3">
    <source>
        <dbReference type="Proteomes" id="UP000799536"/>
    </source>
</evidence>
<evidence type="ECO:0000313" key="2">
    <source>
        <dbReference type="EMBL" id="KAF2204033.1"/>
    </source>
</evidence>
<accession>A0A9P4JQU7</accession>
<keyword evidence="3" id="KW-1185">Reference proteome</keyword>
<keyword evidence="1" id="KW-1133">Transmembrane helix</keyword>
<gene>
    <name evidence="2" type="ORF">GQ43DRAFT_461069</name>
</gene>
<feature type="transmembrane region" description="Helical" evidence="1">
    <location>
        <begin position="30"/>
        <end position="50"/>
    </location>
</feature>
<organism evidence="2 3">
    <name type="scientific">Delitschia confertaspora ATCC 74209</name>
    <dbReference type="NCBI Taxonomy" id="1513339"/>
    <lineage>
        <taxon>Eukaryota</taxon>
        <taxon>Fungi</taxon>
        <taxon>Dikarya</taxon>
        <taxon>Ascomycota</taxon>
        <taxon>Pezizomycotina</taxon>
        <taxon>Dothideomycetes</taxon>
        <taxon>Pleosporomycetidae</taxon>
        <taxon>Pleosporales</taxon>
        <taxon>Delitschiaceae</taxon>
        <taxon>Delitschia</taxon>
    </lineage>
</organism>
<protein>
    <submittedName>
        <fullName evidence="2">Uncharacterized protein</fullName>
    </submittedName>
</protein>
<evidence type="ECO:0000256" key="1">
    <source>
        <dbReference type="SAM" id="Phobius"/>
    </source>
</evidence>
<name>A0A9P4JQU7_9PLEO</name>
<dbReference type="AlphaFoldDB" id="A0A9P4JQU7"/>